<sequence>MRVLAVDFGTSNTVAALAVDGGAPRLLAIDGSPLVPSSVFLADDGTLAVGRDADRQARLDPARFEPNPKRRIDDGEILLGSTAVPVVTAIAAVLRRVAGEVARQGGSVDEVRLTHPARWGRRRRTALVAAARESGLAEEPVLIPEPVAAATHFATLSGHGLAENAALAVYDLGGGTFDAAVVRRRATGSGYEVLAEAGLPDLGGLDFDQAIREHIGRTSSVAADPDEWARLLAPADPASRRAARALATDIRDGKEALSRYPHVDIALPPPFADVHLTRSELDDLIRADLRRSVDLMIRTIDGAGLRAADLAGVYLVGGSSRIPLVARLIQEGLGVTPTTLDQPETSVATGALYLSTGAATPAARSAAAMAAGTGGPGRA</sequence>
<evidence type="ECO:0000256" key="2">
    <source>
        <dbReference type="ARBA" id="ARBA00022741"/>
    </source>
</evidence>
<dbReference type="SUPFAM" id="SSF53067">
    <property type="entry name" value="Actin-like ATPase domain"/>
    <property type="match status" value="2"/>
</dbReference>
<organism evidence="6">
    <name type="scientific">uncultured Mycobacteriales bacterium</name>
    <dbReference type="NCBI Taxonomy" id="581187"/>
    <lineage>
        <taxon>Bacteria</taxon>
        <taxon>Bacillati</taxon>
        <taxon>Actinomycetota</taxon>
        <taxon>Actinomycetes</taxon>
        <taxon>Mycobacteriales</taxon>
        <taxon>environmental samples</taxon>
    </lineage>
</organism>
<dbReference type="PANTHER" id="PTHR42749:SF1">
    <property type="entry name" value="CELL SHAPE-DETERMINING PROTEIN MREB"/>
    <property type="match status" value="1"/>
</dbReference>
<evidence type="ECO:0000313" key="6">
    <source>
        <dbReference type="EMBL" id="CAA9262233.1"/>
    </source>
</evidence>
<dbReference type="Gene3D" id="3.90.640.10">
    <property type="entry name" value="Actin, Chain A, domain 4"/>
    <property type="match status" value="1"/>
</dbReference>
<dbReference type="EMBL" id="CADCTP010000226">
    <property type="protein sequence ID" value="CAA9262233.1"/>
    <property type="molecule type" value="Genomic_DNA"/>
</dbReference>
<dbReference type="PANTHER" id="PTHR42749">
    <property type="entry name" value="CELL SHAPE-DETERMINING PROTEIN MREB"/>
    <property type="match status" value="1"/>
</dbReference>
<evidence type="ECO:0000256" key="4">
    <source>
        <dbReference type="ARBA" id="ARBA00023016"/>
    </source>
</evidence>
<proteinExistence type="inferred from homology"/>
<dbReference type="AlphaFoldDB" id="A0A6J4IXI7"/>
<comment type="similarity">
    <text evidence="1">Belongs to the heat shock protein 70 family.</text>
</comment>
<dbReference type="InterPro" id="IPR043129">
    <property type="entry name" value="ATPase_NBD"/>
</dbReference>
<dbReference type="PROSITE" id="PS01036">
    <property type="entry name" value="HSP70_3"/>
    <property type="match status" value="1"/>
</dbReference>
<keyword evidence="5" id="KW-0143">Chaperone</keyword>
<keyword evidence="2" id="KW-0547">Nucleotide-binding</keyword>
<name>A0A6J4IXI7_9ACTN</name>
<accession>A0A6J4IXI7</accession>
<protein>
    <submittedName>
        <fullName evidence="6">FIG00821990: molecular chaperone</fullName>
    </submittedName>
</protein>
<evidence type="ECO:0000256" key="1">
    <source>
        <dbReference type="ARBA" id="ARBA00007381"/>
    </source>
</evidence>
<keyword evidence="3" id="KW-0067">ATP-binding</keyword>
<dbReference type="GO" id="GO:0140662">
    <property type="term" value="F:ATP-dependent protein folding chaperone"/>
    <property type="evidence" value="ECO:0007669"/>
    <property type="project" value="InterPro"/>
</dbReference>
<feature type="non-terminal residue" evidence="6">
    <location>
        <position position="379"/>
    </location>
</feature>
<dbReference type="InterPro" id="IPR018181">
    <property type="entry name" value="Heat_shock_70_CS"/>
</dbReference>
<dbReference type="PRINTS" id="PR00301">
    <property type="entry name" value="HEATSHOCK70"/>
</dbReference>
<gene>
    <name evidence="6" type="ORF">AVDCRST_MAG41-2438</name>
</gene>
<keyword evidence="4" id="KW-0346">Stress response</keyword>
<dbReference type="Pfam" id="PF00012">
    <property type="entry name" value="HSP70"/>
    <property type="match status" value="1"/>
</dbReference>
<dbReference type="Gene3D" id="3.30.420.40">
    <property type="match status" value="2"/>
</dbReference>
<evidence type="ECO:0000256" key="5">
    <source>
        <dbReference type="ARBA" id="ARBA00023186"/>
    </source>
</evidence>
<reference evidence="6" key="1">
    <citation type="submission" date="2020-02" db="EMBL/GenBank/DDBJ databases">
        <authorList>
            <person name="Meier V. D."/>
        </authorList>
    </citation>
    <scope>NUCLEOTIDE SEQUENCE</scope>
    <source>
        <strain evidence="6">AVDCRST_MAG41</strain>
    </source>
</reference>
<evidence type="ECO:0000256" key="3">
    <source>
        <dbReference type="ARBA" id="ARBA00022840"/>
    </source>
</evidence>
<dbReference type="GO" id="GO:0005524">
    <property type="term" value="F:ATP binding"/>
    <property type="evidence" value="ECO:0007669"/>
    <property type="project" value="UniProtKB-KW"/>
</dbReference>
<dbReference type="InterPro" id="IPR013126">
    <property type="entry name" value="Hsp_70_fam"/>
</dbReference>